<reference evidence="7 8" key="1">
    <citation type="submission" date="2018-03" db="EMBL/GenBank/DDBJ databases">
        <title>The draft genome of Sphingosinicella sp. GL-C-18.</title>
        <authorList>
            <person name="Liu L."/>
            <person name="Li L."/>
            <person name="Liang L."/>
            <person name="Zhang X."/>
            <person name="Wang T."/>
        </authorList>
    </citation>
    <scope>NUCLEOTIDE SEQUENCE [LARGE SCALE GENOMIC DNA]</scope>
    <source>
        <strain evidence="7 8">GL-C-18</strain>
    </source>
</reference>
<dbReference type="PANTHER" id="PTHR35803">
    <property type="entry name" value="GLUCAN 1,4-ALPHA-GLUCOSIDASE SUSB-RELATED"/>
    <property type="match status" value="1"/>
</dbReference>
<dbReference type="InterPro" id="IPR013785">
    <property type="entry name" value="Aldolase_TIM"/>
</dbReference>
<dbReference type="SUPFAM" id="SSF51445">
    <property type="entry name" value="(Trans)glycosidases"/>
    <property type="match status" value="1"/>
</dbReference>
<dbReference type="Gene3D" id="2.60.40.1180">
    <property type="entry name" value="Golgi alpha-mannosidase II"/>
    <property type="match status" value="1"/>
</dbReference>
<evidence type="ECO:0000313" key="7">
    <source>
        <dbReference type="EMBL" id="PSJ37063.1"/>
    </source>
</evidence>
<dbReference type="Proteomes" id="UP000241167">
    <property type="component" value="Unassembled WGS sequence"/>
</dbReference>
<evidence type="ECO:0000256" key="1">
    <source>
        <dbReference type="ARBA" id="ARBA00022801"/>
    </source>
</evidence>
<dbReference type="AlphaFoldDB" id="A0A2P7QGJ4"/>
<dbReference type="Pfam" id="PF14509">
    <property type="entry name" value="GH97_C"/>
    <property type="match status" value="1"/>
</dbReference>
<organism evidence="7 8">
    <name type="scientific">Allosphingosinicella deserti</name>
    <dbReference type="NCBI Taxonomy" id="2116704"/>
    <lineage>
        <taxon>Bacteria</taxon>
        <taxon>Pseudomonadati</taxon>
        <taxon>Pseudomonadota</taxon>
        <taxon>Alphaproteobacteria</taxon>
        <taxon>Sphingomonadales</taxon>
        <taxon>Sphingomonadaceae</taxon>
        <taxon>Allosphingosinicella</taxon>
    </lineage>
</organism>
<dbReference type="GO" id="GO:0030246">
    <property type="term" value="F:carbohydrate binding"/>
    <property type="evidence" value="ECO:0007669"/>
    <property type="project" value="InterPro"/>
</dbReference>
<keyword evidence="3" id="KW-0732">Signal</keyword>
<feature type="chain" id="PRO_5015187820" evidence="3">
    <location>
        <begin position="21"/>
        <end position="657"/>
    </location>
</feature>
<feature type="signal peptide" evidence="3">
    <location>
        <begin position="1"/>
        <end position="20"/>
    </location>
</feature>
<dbReference type="PANTHER" id="PTHR35803:SF2">
    <property type="entry name" value="RETAINING ALPHA-GALACTOSIDASE"/>
    <property type="match status" value="1"/>
</dbReference>
<dbReference type="InterPro" id="IPR013780">
    <property type="entry name" value="Glyco_hydro_b"/>
</dbReference>
<gene>
    <name evidence="7" type="ORF">C7I55_23650</name>
</gene>
<dbReference type="InterPro" id="IPR029486">
    <property type="entry name" value="GH97_N"/>
</dbReference>
<dbReference type="InterPro" id="IPR029483">
    <property type="entry name" value="GH97_C"/>
</dbReference>
<comment type="caution">
    <text evidence="7">The sequence shown here is derived from an EMBL/GenBank/DDBJ whole genome shotgun (WGS) entry which is preliminary data.</text>
</comment>
<accession>A0A2P7QGJ4</accession>
<feature type="domain" description="Glycosyl-hydrolase 97 C-terminal oligomerisation" evidence="6">
    <location>
        <begin position="561"/>
        <end position="655"/>
    </location>
</feature>
<evidence type="ECO:0000256" key="3">
    <source>
        <dbReference type="SAM" id="SignalP"/>
    </source>
</evidence>
<sequence length="657" mass="71879">MKKSVVLAAFLASAATPALAADLRLASPSGRVEIVVGTSPERQPTYAVSFDGKPVLAPSGLGLDLVKGGRLSYGLAVTGSTRQTVNRRYTLTAGKARDVADQFNELSVDFREGDAGAPGRTLRIVFRAYDDGAAFRYVLPVQPQTAGTDIAGEMTRFDFPRDYQCWGLNLGRYGSSHEGEFDPVRASSLREHNLYDAPFVCSTGEGGTTFALAEANLRNYAGMYLQGRGDGGVGTQVKLSPRLDDPLVAVRTRIGSETVSPWRVVMLADAPARLLQSNLITSLNPDPDFDTSWIKPGKSAWDWWNGPTLAGVQTAGTNDETVKRFIDFAAASGLEYMLIDEGWYMGAGGGGLVRPGVDVTRSIPEINLPELVDYGRKRGVGLWLWLNWKALDAQMDEALALYEKLGIKGIKVDFMDRDDQAMVDWYHRLLRGAAKHKLMVNLHGAYHPTGLARTYPHYLTQEGVMGAEYNKWSRRVTARHNVTLAFTRQLLGPMDYTPGGFRNVRPEEFTIRNAPPFVQTTRGQALAMYVVYESPFSVVADTPDAYRGEPGLDFISDVPVTWDETRAIAGEIGEYVVVARRKGRDWYVGAMTNEQARTVTLPLDFLGGGRFALTSWADGDVPTELKVDRTSVGRGARQPITLQLAASGGAALRFKAE</sequence>
<dbReference type="InterPro" id="IPR019563">
    <property type="entry name" value="GH97_catalytic"/>
</dbReference>
<evidence type="ECO:0000313" key="8">
    <source>
        <dbReference type="Proteomes" id="UP000241167"/>
    </source>
</evidence>
<keyword evidence="1" id="KW-0378">Hydrolase</keyword>
<dbReference type="Gene3D" id="3.20.20.70">
    <property type="entry name" value="Aldolase class I"/>
    <property type="match status" value="1"/>
</dbReference>
<evidence type="ECO:0000259" key="4">
    <source>
        <dbReference type="Pfam" id="PF10566"/>
    </source>
</evidence>
<proteinExistence type="predicted"/>
<protein>
    <submittedName>
        <fullName evidence="7">Alpha-glucosidase</fullName>
    </submittedName>
</protein>
<keyword evidence="8" id="KW-1185">Reference proteome</keyword>
<keyword evidence="2" id="KW-0326">Glycosidase</keyword>
<evidence type="ECO:0000259" key="6">
    <source>
        <dbReference type="Pfam" id="PF14509"/>
    </source>
</evidence>
<feature type="domain" description="Glycosyl-hydrolase 97 N-terminal" evidence="5">
    <location>
        <begin position="25"/>
        <end position="284"/>
    </location>
</feature>
<dbReference type="Pfam" id="PF14508">
    <property type="entry name" value="GH97_N"/>
    <property type="match status" value="1"/>
</dbReference>
<dbReference type="InterPro" id="IPR017853">
    <property type="entry name" value="GH"/>
</dbReference>
<dbReference type="InterPro" id="IPR014718">
    <property type="entry name" value="GH-type_carb-bd"/>
</dbReference>
<dbReference type="RefSeq" id="WP_106515504.1">
    <property type="nucleotide sequence ID" value="NZ_PXYI01000010.1"/>
</dbReference>
<dbReference type="OrthoDB" id="57532at2"/>
<dbReference type="Gene3D" id="2.70.98.10">
    <property type="match status" value="1"/>
</dbReference>
<dbReference type="EMBL" id="PXYI01000010">
    <property type="protein sequence ID" value="PSJ37063.1"/>
    <property type="molecule type" value="Genomic_DNA"/>
</dbReference>
<feature type="domain" description="Glycosyl-hydrolase 97 catalytic" evidence="4">
    <location>
        <begin position="303"/>
        <end position="464"/>
    </location>
</feature>
<name>A0A2P7QGJ4_9SPHN</name>
<dbReference type="InterPro" id="IPR052720">
    <property type="entry name" value="Glycosyl_hydrolase_97"/>
</dbReference>
<dbReference type="Pfam" id="PF10566">
    <property type="entry name" value="Glyco_hydro_97"/>
    <property type="match status" value="1"/>
</dbReference>
<evidence type="ECO:0000256" key="2">
    <source>
        <dbReference type="ARBA" id="ARBA00023295"/>
    </source>
</evidence>
<evidence type="ECO:0000259" key="5">
    <source>
        <dbReference type="Pfam" id="PF14508"/>
    </source>
</evidence>
<dbReference type="GO" id="GO:0016798">
    <property type="term" value="F:hydrolase activity, acting on glycosyl bonds"/>
    <property type="evidence" value="ECO:0007669"/>
    <property type="project" value="UniProtKB-KW"/>
</dbReference>